<dbReference type="EC" id="5.1.3.14" evidence="2"/>
<dbReference type="CDD" id="cd03786">
    <property type="entry name" value="GTB_UDP-GlcNAc_2-Epimerase"/>
    <property type="match status" value="1"/>
</dbReference>
<reference evidence="2" key="1">
    <citation type="journal article" date="2014" name="Genome Biol. Evol.">
        <title>Pangenome evidence for extensive interdomain horizontal transfer affecting lineage core and shell genes in uncultured planktonic thaumarchaeota and euryarchaeota.</title>
        <authorList>
            <person name="Deschamps P."/>
            <person name="Zivanovic Y."/>
            <person name="Moreira D."/>
            <person name="Rodriguez-Valera F."/>
            <person name="Lopez-Garcia P."/>
        </authorList>
    </citation>
    <scope>NUCLEOTIDE SEQUENCE</scope>
</reference>
<dbReference type="Pfam" id="PF02350">
    <property type="entry name" value="Epimerase_2"/>
    <property type="match status" value="1"/>
</dbReference>
<dbReference type="EMBL" id="KF901008">
    <property type="protein sequence ID" value="AIF14682.1"/>
    <property type="molecule type" value="Genomic_DNA"/>
</dbReference>
<dbReference type="GO" id="GO:0008761">
    <property type="term" value="F:UDP-N-acetylglucosamine 2-epimerase activity"/>
    <property type="evidence" value="ECO:0007669"/>
    <property type="project" value="UniProtKB-EC"/>
</dbReference>
<sequence>MNPIILVVGARPNFMKIAPLYDELKSREIPVLLLHTGQHYDENMSKIFFDELGMPKPDVYLGVGSGSHAGQTARIMLDFEKVCNEKNPSMIIVAGDVNSTIACALVAAKLLIPVAHVEAGLRSFDMTMPEEINRILTDRISDLLFTPSPDADQNLANEGIKAENIKLVGNIMIDSLLNHSKKSEKSEIHNQLKISKGNYALITLHRPSNVDDKNTFSGIIEALETIGKDIPIVFPAHPRTSKMINKFGFDSRIKQIPNFVVTEPLGYLDFLALMKHAKVVLTDSGGLQEETTALGIPCLTIRENTERPITVDQGTNTVVGNSTENIVKEWKNIVNTGGKKGRIPELWDGKTAERIGKVIVEYN</sequence>
<dbReference type="PANTHER" id="PTHR43174">
    <property type="entry name" value="UDP-N-ACETYLGLUCOSAMINE 2-EPIMERASE"/>
    <property type="match status" value="1"/>
</dbReference>
<gene>
    <name evidence="2" type="primary">wecB</name>
</gene>
<dbReference type="InterPro" id="IPR003331">
    <property type="entry name" value="UDP_GlcNAc_Epimerase_2_dom"/>
</dbReference>
<dbReference type="NCBIfam" id="TIGR00236">
    <property type="entry name" value="wecB"/>
    <property type="match status" value="1"/>
</dbReference>
<dbReference type="Gene3D" id="3.40.50.2000">
    <property type="entry name" value="Glycogen Phosphorylase B"/>
    <property type="match status" value="2"/>
</dbReference>
<evidence type="ECO:0000259" key="1">
    <source>
        <dbReference type="Pfam" id="PF02350"/>
    </source>
</evidence>
<dbReference type="SUPFAM" id="SSF53756">
    <property type="entry name" value="UDP-Glycosyltransferase/glycogen phosphorylase"/>
    <property type="match status" value="1"/>
</dbReference>
<dbReference type="InterPro" id="IPR029767">
    <property type="entry name" value="WecB-like"/>
</dbReference>
<accession>A0A075HJU4</accession>
<name>A0A075HJU4_9EURY</name>
<keyword evidence="2" id="KW-0413">Isomerase</keyword>
<dbReference type="PANTHER" id="PTHR43174:SF1">
    <property type="entry name" value="UDP-N-ACETYLGLUCOSAMINE 2-EPIMERASE"/>
    <property type="match status" value="1"/>
</dbReference>
<feature type="domain" description="UDP-N-acetylglucosamine 2-epimerase" evidence="1">
    <location>
        <begin position="25"/>
        <end position="359"/>
    </location>
</feature>
<dbReference type="AlphaFoldDB" id="A0A075HJU4"/>
<evidence type="ECO:0000313" key="2">
    <source>
        <dbReference type="EMBL" id="AIF14682.1"/>
    </source>
</evidence>
<protein>
    <submittedName>
        <fullName evidence="2">UDP-N-acetylglucosamine 2-epimerase (WecB)</fullName>
        <ecNumber evidence="2">5.1.3.14</ecNumber>
    </submittedName>
</protein>
<proteinExistence type="predicted"/>
<organism evidence="2">
    <name type="scientific">uncultured marine group II/III euryarchaeote KM3_67_G08</name>
    <dbReference type="NCBI Taxonomy" id="1456485"/>
    <lineage>
        <taxon>Archaea</taxon>
        <taxon>Methanobacteriati</taxon>
        <taxon>Methanobacteriota</taxon>
        <taxon>environmental samples</taxon>
    </lineage>
</organism>